<keyword evidence="2" id="KW-0812">Transmembrane</keyword>
<dbReference type="HOGENOM" id="CLU_1010878_0_0_7"/>
<feature type="transmembrane region" description="Helical" evidence="2">
    <location>
        <begin position="230"/>
        <end position="256"/>
    </location>
</feature>
<dbReference type="OrthoDB" id="9782003at2"/>
<accession>H8MYL3</accession>
<evidence type="ECO:0000256" key="1">
    <source>
        <dbReference type="ARBA" id="ARBA00001947"/>
    </source>
</evidence>
<dbReference type="EMBL" id="CP003389">
    <property type="protein sequence ID" value="AFE04888.1"/>
    <property type="molecule type" value="Genomic_DNA"/>
</dbReference>
<dbReference type="KEGG" id="ccx:COCOR_02872"/>
<reference evidence="5" key="2">
    <citation type="submission" date="2012-03" db="EMBL/GenBank/DDBJ databases">
        <title>Genome sequence of the fruiting myxobacterium Corallococcus coralloides DSM 2259.</title>
        <authorList>
            <person name="Huntley S."/>
            <person name="Zhang Y."/>
            <person name="Treuner-Lange A."/>
            <person name="Sensen C.W."/>
            <person name="Sogaard-Andersen L."/>
        </authorList>
    </citation>
    <scope>NUCLEOTIDE SEQUENCE [LARGE SCALE GENOMIC DNA]</scope>
    <source>
        <strain evidence="5">ATCC 25202 / DSM 2259 / NBRC 100086 / M2</strain>
    </source>
</reference>
<proteinExistence type="predicted"/>
<dbReference type="AlphaFoldDB" id="H8MYL3"/>
<sequence>MSSRLKKVLVITALVLLWTFVRASRVLLLGAGFIWLLHVALARVLRVRGISTFGARYEAAAFEAPKRKRLALRIVPPALLFLLAFLFWASALSQAQTATSEVLVESGSPAEQAGMRNGDRIVAVGGTPAATFGEVSERVHALPAAAPVSLEVRRGDALHQLTVHRSGEGRIGVRPASTEATYTTSAALRQAFVLTVSVPWMLVSQMSSAAPPEKMMVEVPELQQAGGAGLVSAGMGATLSALWLPFLVLGLALFALGERAAPPGTTEGAGAGAAR</sequence>
<name>H8MYL3_CORCM</name>
<protein>
    <recommendedName>
        <fullName evidence="3">PDZ domain-containing protein</fullName>
    </recommendedName>
</protein>
<dbReference type="PANTHER" id="PTHR42837">
    <property type="entry name" value="REGULATOR OF SIGMA-E PROTEASE RSEP"/>
    <property type="match status" value="1"/>
</dbReference>
<evidence type="ECO:0000313" key="5">
    <source>
        <dbReference type="Proteomes" id="UP000007587"/>
    </source>
</evidence>
<dbReference type="RefSeq" id="WP_014395692.1">
    <property type="nucleotide sequence ID" value="NC_017030.1"/>
</dbReference>
<feature type="domain" description="PDZ" evidence="3">
    <location>
        <begin position="104"/>
        <end position="154"/>
    </location>
</feature>
<dbReference type="InterPro" id="IPR036034">
    <property type="entry name" value="PDZ_sf"/>
</dbReference>
<keyword evidence="5" id="KW-1185">Reference proteome</keyword>
<dbReference type="STRING" id="1144275.COCOR_02872"/>
<keyword evidence="2" id="KW-0472">Membrane</keyword>
<reference evidence="4 5" key="1">
    <citation type="journal article" date="2012" name="J. Bacteriol.">
        <title>Complete Genome Sequence of the Fruiting Myxobacterium Corallococcus coralloides DSM 2259.</title>
        <authorList>
            <person name="Huntley S."/>
            <person name="Zhang Y."/>
            <person name="Treuner-Lange A."/>
            <person name="Kneip S."/>
            <person name="Sensen C.W."/>
            <person name="Sogaard-Andersen L."/>
        </authorList>
    </citation>
    <scope>NUCLEOTIDE SEQUENCE [LARGE SCALE GENOMIC DNA]</scope>
    <source>
        <strain evidence="5">ATCC 25202 / DSM 2259 / NBRC 100086 / M2</strain>
    </source>
</reference>
<dbReference type="InParanoid" id="H8MYL3"/>
<keyword evidence="2" id="KW-1133">Transmembrane helix</keyword>
<evidence type="ECO:0000313" key="4">
    <source>
        <dbReference type="EMBL" id="AFE04888.1"/>
    </source>
</evidence>
<dbReference type="InterPro" id="IPR041489">
    <property type="entry name" value="PDZ_6"/>
</dbReference>
<feature type="transmembrane region" description="Helical" evidence="2">
    <location>
        <begin position="70"/>
        <end position="89"/>
    </location>
</feature>
<dbReference type="GO" id="GO:0006508">
    <property type="term" value="P:proteolysis"/>
    <property type="evidence" value="ECO:0007669"/>
    <property type="project" value="InterPro"/>
</dbReference>
<gene>
    <name evidence="4" type="ordered locus">COCOR_02872</name>
</gene>
<comment type="cofactor">
    <cofactor evidence="1">
        <name>Zn(2+)</name>
        <dbReference type="ChEBI" id="CHEBI:29105"/>
    </cofactor>
</comment>
<evidence type="ECO:0000256" key="2">
    <source>
        <dbReference type="SAM" id="Phobius"/>
    </source>
</evidence>
<dbReference type="eggNOG" id="COG0750">
    <property type="taxonomic scope" value="Bacteria"/>
</dbReference>
<dbReference type="GO" id="GO:0004222">
    <property type="term" value="F:metalloendopeptidase activity"/>
    <property type="evidence" value="ECO:0007669"/>
    <property type="project" value="InterPro"/>
</dbReference>
<dbReference type="Gene3D" id="2.30.42.10">
    <property type="match status" value="1"/>
</dbReference>
<dbReference type="Proteomes" id="UP000007587">
    <property type="component" value="Chromosome"/>
</dbReference>
<dbReference type="PANTHER" id="PTHR42837:SF2">
    <property type="entry name" value="MEMBRANE METALLOPROTEASE ARASP2, CHLOROPLASTIC-RELATED"/>
    <property type="match status" value="1"/>
</dbReference>
<organism evidence="4 5">
    <name type="scientific">Corallococcus coralloides (strain ATCC 25202 / DSM 2259 / NBRC 100086 / M2)</name>
    <name type="common">Myxococcus coralloides</name>
    <dbReference type="NCBI Taxonomy" id="1144275"/>
    <lineage>
        <taxon>Bacteria</taxon>
        <taxon>Pseudomonadati</taxon>
        <taxon>Myxococcota</taxon>
        <taxon>Myxococcia</taxon>
        <taxon>Myxococcales</taxon>
        <taxon>Cystobacterineae</taxon>
        <taxon>Myxococcaceae</taxon>
        <taxon>Corallococcus</taxon>
    </lineage>
</organism>
<evidence type="ECO:0000259" key="3">
    <source>
        <dbReference type="Pfam" id="PF17820"/>
    </source>
</evidence>
<dbReference type="GO" id="GO:0016020">
    <property type="term" value="C:membrane"/>
    <property type="evidence" value="ECO:0007669"/>
    <property type="project" value="InterPro"/>
</dbReference>
<dbReference type="Pfam" id="PF17820">
    <property type="entry name" value="PDZ_6"/>
    <property type="match status" value="1"/>
</dbReference>
<dbReference type="SUPFAM" id="SSF50156">
    <property type="entry name" value="PDZ domain-like"/>
    <property type="match status" value="1"/>
</dbReference>
<dbReference type="InterPro" id="IPR004387">
    <property type="entry name" value="Pept_M50_Zn"/>
</dbReference>